<evidence type="ECO:0000313" key="11">
    <source>
        <dbReference type="Proteomes" id="UP000315842"/>
    </source>
</evidence>
<comment type="function">
    <text evidence="6 7">Catalyzes the GTP-dependent ribosomal translocation step during translation elongation. During this step, the ribosome changes from the pre-translocational (PRE) to the post-translocational (POST) state as the newly formed A-site-bound peptidyl-tRNA and P-site-bound deacylated tRNA move to the P and E sites, respectively. Catalyzes the coordinated movement of the two tRNA molecules, the mRNA and conformational changes in the ribosome.</text>
</comment>
<dbReference type="NCBIfam" id="NF009381">
    <property type="entry name" value="PRK12740.1-5"/>
    <property type="match status" value="1"/>
</dbReference>
<dbReference type="PROSITE" id="PS51722">
    <property type="entry name" value="G_TR_2"/>
    <property type="match status" value="1"/>
</dbReference>
<feature type="domain" description="Tr-type G" evidence="9">
    <location>
        <begin position="32"/>
        <end position="308"/>
    </location>
</feature>
<dbReference type="HAMAP" id="MF_00054_B">
    <property type="entry name" value="EF_G_EF_2_B"/>
    <property type="match status" value="1"/>
</dbReference>
<keyword evidence="7" id="KW-0963">Cytoplasm</keyword>
<dbReference type="CDD" id="cd04088">
    <property type="entry name" value="EFG_mtEFG_II"/>
    <property type="match status" value="1"/>
</dbReference>
<dbReference type="GO" id="GO:0003746">
    <property type="term" value="F:translation elongation factor activity"/>
    <property type="evidence" value="ECO:0007669"/>
    <property type="project" value="UniProtKB-UniRule"/>
</dbReference>
<dbReference type="InterPro" id="IPR000640">
    <property type="entry name" value="EFG_V-like"/>
</dbReference>
<dbReference type="Gene3D" id="3.30.70.240">
    <property type="match status" value="1"/>
</dbReference>
<dbReference type="InterPro" id="IPR009022">
    <property type="entry name" value="EFG_III"/>
</dbReference>
<dbReference type="CDD" id="cd16262">
    <property type="entry name" value="EFG_III"/>
    <property type="match status" value="1"/>
</dbReference>
<name>A0A4Y3KDL1_CELUD</name>
<sequence>MRPARDSVCRPHTEPTDKGQTNVALDVLTDLTKVRNIGIMAHIDAGKTTTTERILFYTGVNYKIGETHDGASTMDWMEQEQERGITITSAATTCYWKNNQINIIDTPGHVDFTVEVERSLRVLDGAVAVFDGKEGVEPQSETVWRQADKYDVPRICFVNKMDKLGADFYFTVKTIVDRLKAKPLVLQLPIGSESDFIGVVDLVEQRALVWRGETALGEKYEVEDIPADLVEKAEQYRAELIEAVAETDEALLEKYLGGEELTVAEIKAGIRKLTVASEAYPVLCGSAFKNKGVQPMLDAVIDYLPTPLDVPAVEGHDVKDAEVVIERHPDASEPFAALAFKVAAHPFFGKLTYVRVYSGKVEQGAQVLNATKGKKERIGKLFQMHSNKENPVGEAQAGHIYAFIGLKDVTTGDTLTDPSAPVVLESMTFPEPVIDVAIEPKTKGDQEKLSIAIQKLAEEDPTFRVKLDEETGQTVIGGMGELHLDILVDRMRREFKVEANVGKPQVAYRETIRRKVEKLDYTHKKQTGGSGQYAKVQVTFEPLESDEGELYQFENAVTGGRVPREYIPSVDAGIQSAMQLGVLAGYPLVGIKATLIDGAAHDVDSSEMAFKIAGSMVLKEAVRKADPVLLEPVMAVEVRTPEDYMGDVIGDLNSRRGMIQSMEDATGVKVIRAQVPLSEMFGYVGDLRSKTQGRAVYSMQFDSYAEVPRNVAEEIIKKTRGE</sequence>
<evidence type="ECO:0000256" key="1">
    <source>
        <dbReference type="ARBA" id="ARBA00005870"/>
    </source>
</evidence>
<protein>
    <recommendedName>
        <fullName evidence="7 8">Elongation factor G</fullName>
        <shortName evidence="7">EF-G</shortName>
    </recommendedName>
</protein>
<evidence type="ECO:0000256" key="6">
    <source>
        <dbReference type="ARBA" id="ARBA00024731"/>
    </source>
</evidence>
<evidence type="ECO:0000256" key="2">
    <source>
        <dbReference type="ARBA" id="ARBA00022741"/>
    </source>
</evidence>
<dbReference type="InterPro" id="IPR005225">
    <property type="entry name" value="Small_GTP-bd"/>
</dbReference>
<dbReference type="SUPFAM" id="SSF54211">
    <property type="entry name" value="Ribosomal protein S5 domain 2-like"/>
    <property type="match status" value="1"/>
</dbReference>
<dbReference type="GO" id="GO:0032790">
    <property type="term" value="P:ribosome disassembly"/>
    <property type="evidence" value="ECO:0007669"/>
    <property type="project" value="TreeGrafter"/>
</dbReference>
<dbReference type="PANTHER" id="PTHR43261:SF1">
    <property type="entry name" value="RIBOSOME-RELEASING FACTOR 2, MITOCHONDRIAL"/>
    <property type="match status" value="1"/>
</dbReference>
<dbReference type="Pfam" id="PF00679">
    <property type="entry name" value="EFG_C"/>
    <property type="match status" value="1"/>
</dbReference>
<evidence type="ECO:0000256" key="7">
    <source>
        <dbReference type="HAMAP-Rule" id="MF_00054"/>
    </source>
</evidence>
<feature type="binding site" evidence="7">
    <location>
        <begin position="159"/>
        <end position="162"/>
    </location>
    <ligand>
        <name>GTP</name>
        <dbReference type="ChEBI" id="CHEBI:37565"/>
    </ligand>
</feature>
<evidence type="ECO:0000256" key="8">
    <source>
        <dbReference type="NCBIfam" id="TIGR00484"/>
    </source>
</evidence>
<dbReference type="Pfam" id="PF03764">
    <property type="entry name" value="EFG_IV"/>
    <property type="match status" value="1"/>
</dbReference>
<dbReference type="Gene3D" id="3.30.70.870">
    <property type="entry name" value="Elongation Factor G (Translational Gtpase), domain 3"/>
    <property type="match status" value="1"/>
</dbReference>
<dbReference type="SMART" id="SM00838">
    <property type="entry name" value="EFG_C"/>
    <property type="match status" value="1"/>
</dbReference>
<dbReference type="SUPFAM" id="SSF54980">
    <property type="entry name" value="EF-G C-terminal domain-like"/>
    <property type="match status" value="2"/>
</dbReference>
<dbReference type="Pfam" id="PF00009">
    <property type="entry name" value="GTP_EFTU"/>
    <property type="match status" value="1"/>
</dbReference>
<dbReference type="NCBIfam" id="TIGR00231">
    <property type="entry name" value="small_GTP"/>
    <property type="match status" value="1"/>
</dbReference>
<dbReference type="InterPro" id="IPR027417">
    <property type="entry name" value="P-loop_NTPase"/>
</dbReference>
<dbReference type="FunFam" id="3.30.70.240:FF:000001">
    <property type="entry name" value="Elongation factor G"/>
    <property type="match status" value="1"/>
</dbReference>
<feature type="binding site" evidence="7">
    <location>
        <begin position="41"/>
        <end position="48"/>
    </location>
    <ligand>
        <name>GTP</name>
        <dbReference type="ChEBI" id="CHEBI:37565"/>
    </ligand>
</feature>
<dbReference type="InterPro" id="IPR020568">
    <property type="entry name" value="Ribosomal_Su5_D2-typ_SF"/>
</dbReference>
<dbReference type="InterPro" id="IPR004161">
    <property type="entry name" value="EFTu-like_2"/>
</dbReference>
<dbReference type="InterPro" id="IPR031157">
    <property type="entry name" value="G_TR_CS"/>
</dbReference>
<evidence type="ECO:0000313" key="10">
    <source>
        <dbReference type="EMBL" id="GEA82549.1"/>
    </source>
</evidence>
<keyword evidence="5 7" id="KW-0342">GTP-binding</keyword>
<evidence type="ECO:0000256" key="5">
    <source>
        <dbReference type="ARBA" id="ARBA00023134"/>
    </source>
</evidence>
<dbReference type="InterPro" id="IPR014721">
    <property type="entry name" value="Ribsml_uS5_D2-typ_fold_subgr"/>
</dbReference>
<dbReference type="FunFam" id="3.30.230.10:FF:000003">
    <property type="entry name" value="Elongation factor G"/>
    <property type="match status" value="1"/>
</dbReference>
<dbReference type="InterPro" id="IPR035649">
    <property type="entry name" value="EFG_V"/>
</dbReference>
<dbReference type="InterPro" id="IPR000795">
    <property type="entry name" value="T_Tr_GTP-bd_dom"/>
</dbReference>
<keyword evidence="3 7" id="KW-0251">Elongation factor</keyword>
<keyword evidence="11" id="KW-1185">Reference proteome</keyword>
<dbReference type="Pfam" id="PF14492">
    <property type="entry name" value="EFG_III"/>
    <property type="match status" value="1"/>
</dbReference>
<dbReference type="GO" id="GO:0003924">
    <property type="term" value="F:GTPase activity"/>
    <property type="evidence" value="ECO:0007669"/>
    <property type="project" value="InterPro"/>
</dbReference>
<dbReference type="GO" id="GO:0005525">
    <property type="term" value="F:GTP binding"/>
    <property type="evidence" value="ECO:0007669"/>
    <property type="project" value="UniProtKB-UniRule"/>
</dbReference>
<comment type="caution">
    <text evidence="10">The sequence shown here is derived from an EMBL/GenBank/DDBJ whole genome shotgun (WGS) entry which is preliminary data.</text>
</comment>
<evidence type="ECO:0000256" key="3">
    <source>
        <dbReference type="ARBA" id="ARBA00022768"/>
    </source>
</evidence>
<comment type="subcellular location">
    <subcellularLocation>
        <location evidence="7">Cytoplasm</location>
    </subcellularLocation>
</comment>
<dbReference type="InterPro" id="IPR041095">
    <property type="entry name" value="EFG_II"/>
</dbReference>
<comment type="similarity">
    <text evidence="1 7">Belongs to the TRAFAC class translation factor GTPase superfamily. Classic translation factor GTPase family. EF-G/EF-2 subfamily.</text>
</comment>
<dbReference type="CDD" id="cd01886">
    <property type="entry name" value="EF-G"/>
    <property type="match status" value="1"/>
</dbReference>
<dbReference type="PANTHER" id="PTHR43261">
    <property type="entry name" value="TRANSLATION ELONGATION FACTOR G-RELATED"/>
    <property type="match status" value="1"/>
</dbReference>
<dbReference type="AlphaFoldDB" id="A0A4Y3KDL1"/>
<dbReference type="Pfam" id="PF03144">
    <property type="entry name" value="GTP_EFTU_D2"/>
    <property type="match status" value="1"/>
</dbReference>
<dbReference type="Gene3D" id="3.30.230.10">
    <property type="match status" value="1"/>
</dbReference>
<accession>A0A4Y3KDL1</accession>
<evidence type="ECO:0000259" key="9">
    <source>
        <dbReference type="PROSITE" id="PS51722"/>
    </source>
</evidence>
<dbReference type="FunFam" id="3.40.50.300:FF:000029">
    <property type="entry name" value="Elongation factor G"/>
    <property type="match status" value="1"/>
</dbReference>
<dbReference type="Proteomes" id="UP000315842">
    <property type="component" value="Unassembled WGS sequence"/>
</dbReference>
<evidence type="ECO:0000256" key="4">
    <source>
        <dbReference type="ARBA" id="ARBA00022917"/>
    </source>
</evidence>
<dbReference type="CDD" id="cd01434">
    <property type="entry name" value="EFG_mtEFG1_IV"/>
    <property type="match status" value="1"/>
</dbReference>
<organism evidence="10 11">
    <name type="scientific">Cellulomonas uda</name>
    <dbReference type="NCBI Taxonomy" id="1714"/>
    <lineage>
        <taxon>Bacteria</taxon>
        <taxon>Bacillati</taxon>
        <taxon>Actinomycetota</taxon>
        <taxon>Actinomycetes</taxon>
        <taxon>Micrococcales</taxon>
        <taxon>Cellulomonadaceae</taxon>
        <taxon>Cellulomonas</taxon>
    </lineage>
</organism>
<dbReference type="EMBL" id="BJLP01000068">
    <property type="protein sequence ID" value="GEA82549.1"/>
    <property type="molecule type" value="Genomic_DNA"/>
</dbReference>
<dbReference type="GO" id="GO:0005737">
    <property type="term" value="C:cytoplasm"/>
    <property type="evidence" value="ECO:0007669"/>
    <property type="project" value="UniProtKB-SubCell"/>
</dbReference>
<keyword evidence="2 7" id="KW-0547">Nucleotide-binding</keyword>
<gene>
    <name evidence="7 10" type="primary">fusA</name>
    <name evidence="10" type="ORF">CUD01_29930</name>
</gene>
<proteinExistence type="inferred from homology"/>
<dbReference type="SUPFAM" id="SSF50447">
    <property type="entry name" value="Translation proteins"/>
    <property type="match status" value="1"/>
</dbReference>
<dbReference type="InterPro" id="IPR004540">
    <property type="entry name" value="Transl_elong_EFG/EF2"/>
</dbReference>
<dbReference type="Gene3D" id="2.40.30.10">
    <property type="entry name" value="Translation factors"/>
    <property type="match status" value="1"/>
</dbReference>
<dbReference type="FunFam" id="2.40.30.10:FF:000006">
    <property type="entry name" value="Elongation factor G"/>
    <property type="match status" value="1"/>
</dbReference>
<dbReference type="PRINTS" id="PR00315">
    <property type="entry name" value="ELONGATNFCT"/>
</dbReference>
<dbReference type="InterPro" id="IPR005517">
    <property type="entry name" value="Transl_elong_EFG/EF2_IV"/>
</dbReference>
<keyword evidence="4 7" id="KW-0648">Protein biosynthesis</keyword>
<dbReference type="FunFam" id="3.30.70.870:FF:000001">
    <property type="entry name" value="Elongation factor G"/>
    <property type="match status" value="1"/>
</dbReference>
<dbReference type="SMART" id="SM00889">
    <property type="entry name" value="EFG_IV"/>
    <property type="match status" value="1"/>
</dbReference>
<reference evidence="10 11" key="1">
    <citation type="submission" date="2019-06" db="EMBL/GenBank/DDBJ databases">
        <title>Whole genome shotgun sequence of Cellulomonas uda NBRC 3747.</title>
        <authorList>
            <person name="Hosoyama A."/>
            <person name="Uohara A."/>
            <person name="Ohji S."/>
            <person name="Ichikawa N."/>
        </authorList>
    </citation>
    <scope>NUCLEOTIDE SEQUENCE [LARGE SCALE GENOMIC DNA]</scope>
    <source>
        <strain evidence="10 11">NBRC 3747</strain>
    </source>
</reference>
<dbReference type="InterPro" id="IPR035647">
    <property type="entry name" value="EFG_III/V"/>
</dbReference>
<dbReference type="PROSITE" id="PS00301">
    <property type="entry name" value="G_TR_1"/>
    <property type="match status" value="1"/>
</dbReference>
<dbReference type="NCBIfam" id="TIGR00484">
    <property type="entry name" value="EF-G"/>
    <property type="match status" value="1"/>
</dbReference>
<dbReference type="SUPFAM" id="SSF52540">
    <property type="entry name" value="P-loop containing nucleoside triphosphate hydrolases"/>
    <property type="match status" value="1"/>
</dbReference>
<feature type="binding site" evidence="7">
    <location>
        <begin position="105"/>
        <end position="109"/>
    </location>
    <ligand>
        <name>GTP</name>
        <dbReference type="ChEBI" id="CHEBI:37565"/>
    </ligand>
</feature>
<dbReference type="InterPro" id="IPR009000">
    <property type="entry name" value="Transl_B-barrel_sf"/>
</dbReference>
<dbReference type="Gene3D" id="3.40.50.300">
    <property type="entry name" value="P-loop containing nucleotide triphosphate hydrolases"/>
    <property type="match status" value="1"/>
</dbReference>
<dbReference type="CDD" id="cd03713">
    <property type="entry name" value="EFG_mtEFG_C"/>
    <property type="match status" value="1"/>
</dbReference>
<dbReference type="InterPro" id="IPR047872">
    <property type="entry name" value="EFG_IV"/>
</dbReference>